<gene>
    <name evidence="1" type="ORF">E1269_00815</name>
</gene>
<organism evidence="1 2">
    <name type="scientific">Jiangella asiatica</name>
    <dbReference type="NCBI Taxonomy" id="2530372"/>
    <lineage>
        <taxon>Bacteria</taxon>
        <taxon>Bacillati</taxon>
        <taxon>Actinomycetota</taxon>
        <taxon>Actinomycetes</taxon>
        <taxon>Jiangellales</taxon>
        <taxon>Jiangellaceae</taxon>
        <taxon>Jiangella</taxon>
    </lineage>
</organism>
<dbReference type="AlphaFoldDB" id="A0A4V2Z4C4"/>
<dbReference type="SUPFAM" id="SSF51556">
    <property type="entry name" value="Metallo-dependent hydrolases"/>
    <property type="match status" value="1"/>
</dbReference>
<dbReference type="EMBL" id="SMKZ01000001">
    <property type="protein sequence ID" value="TDE16088.1"/>
    <property type="molecule type" value="Genomic_DNA"/>
</dbReference>
<dbReference type="Proteomes" id="UP000294739">
    <property type="component" value="Unassembled WGS sequence"/>
</dbReference>
<dbReference type="InterPro" id="IPR008257">
    <property type="entry name" value="Pept_M19"/>
</dbReference>
<keyword evidence="2" id="KW-1185">Reference proteome</keyword>
<proteinExistence type="predicted"/>
<dbReference type="Pfam" id="PF01244">
    <property type="entry name" value="Peptidase_M19"/>
    <property type="match status" value="1"/>
</dbReference>
<protein>
    <submittedName>
        <fullName evidence="1">Peptidase M19</fullName>
    </submittedName>
</protein>
<dbReference type="InterPro" id="IPR032466">
    <property type="entry name" value="Metal_Hydrolase"/>
</dbReference>
<comment type="caution">
    <text evidence="1">The sequence shown here is derived from an EMBL/GenBank/DDBJ whole genome shotgun (WGS) entry which is preliminary data.</text>
</comment>
<reference evidence="1 2" key="1">
    <citation type="submission" date="2019-03" db="EMBL/GenBank/DDBJ databases">
        <title>Draft genome sequences of novel Actinobacteria.</title>
        <authorList>
            <person name="Sahin N."/>
            <person name="Ay H."/>
            <person name="Saygin H."/>
        </authorList>
    </citation>
    <scope>NUCLEOTIDE SEQUENCE [LARGE SCALE GENOMIC DNA]</scope>
    <source>
        <strain evidence="1 2">5K138</strain>
    </source>
</reference>
<dbReference type="InParanoid" id="A0A4V2Z4C4"/>
<dbReference type="PANTHER" id="PTHR10443:SF12">
    <property type="entry name" value="DIPEPTIDASE"/>
    <property type="match status" value="1"/>
</dbReference>
<evidence type="ECO:0000313" key="2">
    <source>
        <dbReference type="Proteomes" id="UP000294739"/>
    </source>
</evidence>
<dbReference type="PANTHER" id="PTHR10443">
    <property type="entry name" value="MICROSOMAL DIPEPTIDASE"/>
    <property type="match status" value="1"/>
</dbReference>
<sequence>MYVDGLENSIYDRQVFQELRAGRITCAVVTMAFWEDTLETMDRIGQWHDFAEQNADLILLARTTRDIEHAAATGRTAIMLGTQNSSPIADRVRFVELFHDMGLRVMQLTYNNQNALGGSCYEPRDSGLTRFGEQVIREMNRVGMLIDISHVGERTGLEAAERSERPIAITHANASSLVPHKRNKGDDLITAVAERGGIIGIPTYPKICGDYYAASLERWCELILRTVEIAGIDHVGIGTDIGRNEDQAYLDWMRVGRWTKGEFYGAGSAASPGVTPPPDWMKTTEGFPAVELELRRHLPEADVAKVMGGNWMRVYRDVIDPT</sequence>
<evidence type="ECO:0000313" key="1">
    <source>
        <dbReference type="EMBL" id="TDE16088.1"/>
    </source>
</evidence>
<dbReference type="Gene3D" id="3.20.20.140">
    <property type="entry name" value="Metal-dependent hydrolases"/>
    <property type="match status" value="1"/>
</dbReference>
<dbReference type="GO" id="GO:0006508">
    <property type="term" value="P:proteolysis"/>
    <property type="evidence" value="ECO:0007669"/>
    <property type="project" value="InterPro"/>
</dbReference>
<name>A0A4V2Z4C4_9ACTN</name>
<dbReference type="OrthoDB" id="9804920at2"/>
<dbReference type="GO" id="GO:0070573">
    <property type="term" value="F:metallodipeptidase activity"/>
    <property type="evidence" value="ECO:0007669"/>
    <property type="project" value="InterPro"/>
</dbReference>
<dbReference type="PROSITE" id="PS51365">
    <property type="entry name" value="RENAL_DIPEPTIDASE_2"/>
    <property type="match status" value="1"/>
</dbReference>
<accession>A0A4V2Z4C4</accession>